<accession>A0ACB7X068</accession>
<dbReference type="Proteomes" id="UP000828048">
    <property type="component" value="Chromosome 2"/>
</dbReference>
<comment type="caution">
    <text evidence="1">The sequence shown here is derived from an EMBL/GenBank/DDBJ whole genome shotgun (WGS) entry which is preliminary data.</text>
</comment>
<dbReference type="EMBL" id="CM037152">
    <property type="protein sequence ID" value="KAH7834028.1"/>
    <property type="molecule type" value="Genomic_DNA"/>
</dbReference>
<organism evidence="1 2">
    <name type="scientific">Vaccinium darrowii</name>
    <dbReference type="NCBI Taxonomy" id="229202"/>
    <lineage>
        <taxon>Eukaryota</taxon>
        <taxon>Viridiplantae</taxon>
        <taxon>Streptophyta</taxon>
        <taxon>Embryophyta</taxon>
        <taxon>Tracheophyta</taxon>
        <taxon>Spermatophyta</taxon>
        <taxon>Magnoliopsida</taxon>
        <taxon>eudicotyledons</taxon>
        <taxon>Gunneridae</taxon>
        <taxon>Pentapetalae</taxon>
        <taxon>asterids</taxon>
        <taxon>Ericales</taxon>
        <taxon>Ericaceae</taxon>
        <taxon>Vaccinioideae</taxon>
        <taxon>Vaccinieae</taxon>
        <taxon>Vaccinium</taxon>
    </lineage>
</organism>
<evidence type="ECO:0000313" key="1">
    <source>
        <dbReference type="EMBL" id="KAH7834028.1"/>
    </source>
</evidence>
<gene>
    <name evidence="1" type="ORF">Vadar_012079</name>
</gene>
<protein>
    <submittedName>
        <fullName evidence="1">Uncharacterized protein</fullName>
    </submittedName>
</protein>
<proteinExistence type="predicted"/>
<name>A0ACB7X068_9ERIC</name>
<evidence type="ECO:0000313" key="2">
    <source>
        <dbReference type="Proteomes" id="UP000828048"/>
    </source>
</evidence>
<reference evidence="1 2" key="1">
    <citation type="journal article" date="2021" name="Hortic Res">
        <title>High-quality reference genome and annotation aids understanding of berry development for evergreen blueberry (Vaccinium darrowii).</title>
        <authorList>
            <person name="Yu J."/>
            <person name="Hulse-Kemp A.M."/>
            <person name="Babiker E."/>
            <person name="Staton M."/>
        </authorList>
    </citation>
    <scope>NUCLEOTIDE SEQUENCE [LARGE SCALE GENOMIC DNA]</scope>
    <source>
        <strain evidence="2">cv. NJ 8807/NJ 8810</strain>
        <tissue evidence="1">Young leaf</tissue>
    </source>
</reference>
<sequence length="223" mass="25068">MEDWSWRRWRICWRRGEWVVAGGEEMEDLLEERRWGSMGLEVQSKLCAVDETHGSTSRIAGTPGYMAPEYRLHGEFSDKSDVFSFGVLLLEILSGQKNNRFRTSQNGEDLISYAWESWRDGIASNLIDPTLRANSNSTCEMIMRYIHIGLLCVQKNVAERPTMGSVVLMLSSSSLTLSDPSEPGSFLHSINSEVPVVNGCSYGAVNEPIQSVNENTITELDPR</sequence>
<keyword evidence="2" id="KW-1185">Reference proteome</keyword>